<reference evidence="2 3" key="1">
    <citation type="submission" date="2019-01" db="EMBL/GenBank/DDBJ databases">
        <authorList>
            <person name="Chen W.-M."/>
        </authorList>
    </citation>
    <scope>NUCLEOTIDE SEQUENCE [LARGE SCALE GENOMIC DNA]</scope>
    <source>
        <strain evidence="2 3">YBJ-36</strain>
    </source>
</reference>
<name>A0A437MLI2_9SPHI</name>
<protein>
    <submittedName>
        <fullName evidence="2">Uncharacterized protein</fullName>
    </submittedName>
</protein>
<comment type="caution">
    <text evidence="2">The sequence shown here is derived from an EMBL/GenBank/DDBJ whole genome shotgun (WGS) entry which is preliminary data.</text>
</comment>
<proteinExistence type="predicted"/>
<dbReference type="RefSeq" id="WP_127707182.1">
    <property type="nucleotide sequence ID" value="NZ_SACK01000008.1"/>
</dbReference>
<evidence type="ECO:0000256" key="1">
    <source>
        <dbReference type="SAM" id="Phobius"/>
    </source>
</evidence>
<keyword evidence="3" id="KW-1185">Reference proteome</keyword>
<gene>
    <name evidence="2" type="ORF">EOD41_17155</name>
</gene>
<sequence>MKLNRVITISGIALLVLLAFYLLFGINAWSYVFVIMSVSFLFLVPFGMGALVIYLSGIDRVKKLGYRIITPWIPVLAFFC</sequence>
<organism evidence="2 3">
    <name type="scientific">Mucilaginibacter limnophilus</name>
    <dbReference type="NCBI Taxonomy" id="1932778"/>
    <lineage>
        <taxon>Bacteria</taxon>
        <taxon>Pseudomonadati</taxon>
        <taxon>Bacteroidota</taxon>
        <taxon>Sphingobacteriia</taxon>
        <taxon>Sphingobacteriales</taxon>
        <taxon>Sphingobacteriaceae</taxon>
        <taxon>Mucilaginibacter</taxon>
    </lineage>
</organism>
<keyword evidence="1" id="KW-0472">Membrane</keyword>
<keyword evidence="1" id="KW-1133">Transmembrane helix</keyword>
<dbReference type="Proteomes" id="UP000282759">
    <property type="component" value="Unassembled WGS sequence"/>
</dbReference>
<dbReference type="EMBL" id="SACK01000008">
    <property type="protein sequence ID" value="RVT98514.1"/>
    <property type="molecule type" value="Genomic_DNA"/>
</dbReference>
<accession>A0A437MLI2</accession>
<evidence type="ECO:0000313" key="3">
    <source>
        <dbReference type="Proteomes" id="UP000282759"/>
    </source>
</evidence>
<feature type="transmembrane region" description="Helical" evidence="1">
    <location>
        <begin position="32"/>
        <end position="55"/>
    </location>
</feature>
<feature type="transmembrane region" description="Helical" evidence="1">
    <location>
        <begin position="7"/>
        <end position="26"/>
    </location>
</feature>
<keyword evidence="1" id="KW-0812">Transmembrane</keyword>
<evidence type="ECO:0000313" key="2">
    <source>
        <dbReference type="EMBL" id="RVT98514.1"/>
    </source>
</evidence>
<dbReference type="AlphaFoldDB" id="A0A437MLI2"/>